<proteinExistence type="predicted"/>
<keyword evidence="3 6" id="KW-0863">Zinc-finger</keyword>
<dbReference type="PROSITE" id="PS50089">
    <property type="entry name" value="ZF_RING_2"/>
    <property type="match status" value="1"/>
</dbReference>
<keyword evidence="5" id="KW-0539">Nucleus</keyword>
<name>A0A8S1MKQ1_PARPR</name>
<dbReference type="InterPro" id="IPR018957">
    <property type="entry name" value="Znf_C3HC4_RING-type"/>
</dbReference>
<dbReference type="InterPro" id="IPR051507">
    <property type="entry name" value="PcG_RING_finger"/>
</dbReference>
<evidence type="ECO:0000256" key="5">
    <source>
        <dbReference type="ARBA" id="ARBA00023242"/>
    </source>
</evidence>
<evidence type="ECO:0000256" key="3">
    <source>
        <dbReference type="ARBA" id="ARBA00022771"/>
    </source>
</evidence>
<evidence type="ECO:0000256" key="2">
    <source>
        <dbReference type="ARBA" id="ARBA00022723"/>
    </source>
</evidence>
<dbReference type="EMBL" id="CAJJDM010000064">
    <property type="protein sequence ID" value="CAD8080149.1"/>
    <property type="molecule type" value="Genomic_DNA"/>
</dbReference>
<dbReference type="InterPro" id="IPR001841">
    <property type="entry name" value="Znf_RING"/>
</dbReference>
<evidence type="ECO:0000256" key="6">
    <source>
        <dbReference type="PROSITE-ProRule" id="PRU00175"/>
    </source>
</evidence>
<dbReference type="GO" id="GO:0008270">
    <property type="term" value="F:zinc ion binding"/>
    <property type="evidence" value="ECO:0007669"/>
    <property type="project" value="UniProtKB-KW"/>
</dbReference>
<accession>A0A8S1MKQ1</accession>
<keyword evidence="2" id="KW-0479">Metal-binding</keyword>
<protein>
    <recommendedName>
        <fullName evidence="7">RING-type domain-containing protein</fullName>
    </recommendedName>
</protein>
<dbReference type="OMA" id="FIGIADP"/>
<dbReference type="PANTHER" id="PTHR45893">
    <property type="entry name" value="POLYCOMB GROUP RING FINGER PROTEIN"/>
    <property type="match status" value="1"/>
</dbReference>
<dbReference type="InterPro" id="IPR017907">
    <property type="entry name" value="Znf_RING_CS"/>
</dbReference>
<sequence length="285" mass="33332">MIQEFEKFKLSALNPFLVCSVCNGYFRFAHTLSECGHTFCFVCISNKMYCPKCPNIQITKNTIRKDPYLQSIVDMLFPQFQLSDQIIINRLQKLFGNSIDFNDLQNLLVENNKKKRKNQKYEQKQGLVYLVQETFNGTISYDQFKDNIYDEQKFKQLLDYVRKQKIAREEQNINRVPGQNNTNGSKLSVTIIGKTEQDKKIAKLDCKVTYHPNEQQGLIKRLRKLVLKSILKQDLSDQIINKSKANLQNIVLYFKNIDLRDDEDEESLFIGIADPTIVYEILFKA</sequence>
<evidence type="ECO:0000259" key="7">
    <source>
        <dbReference type="PROSITE" id="PS50089"/>
    </source>
</evidence>
<keyword evidence="4" id="KW-0862">Zinc</keyword>
<gene>
    <name evidence="8" type="ORF">PPRIM_AZ9-3.1.T0630117</name>
</gene>
<dbReference type="Pfam" id="PF00097">
    <property type="entry name" value="zf-C3HC4"/>
    <property type="match status" value="1"/>
</dbReference>
<comment type="subcellular location">
    <subcellularLocation>
        <location evidence="1">Nucleus</location>
    </subcellularLocation>
</comment>
<feature type="domain" description="RING-type" evidence="7">
    <location>
        <begin position="19"/>
        <end position="53"/>
    </location>
</feature>
<dbReference type="SMART" id="SM00184">
    <property type="entry name" value="RING"/>
    <property type="match status" value="1"/>
</dbReference>
<evidence type="ECO:0000256" key="4">
    <source>
        <dbReference type="ARBA" id="ARBA00022833"/>
    </source>
</evidence>
<evidence type="ECO:0000313" key="9">
    <source>
        <dbReference type="Proteomes" id="UP000688137"/>
    </source>
</evidence>
<reference evidence="8" key="1">
    <citation type="submission" date="2021-01" db="EMBL/GenBank/DDBJ databases">
        <authorList>
            <consortium name="Genoscope - CEA"/>
            <person name="William W."/>
        </authorList>
    </citation>
    <scope>NUCLEOTIDE SEQUENCE</scope>
</reference>
<dbReference type="AlphaFoldDB" id="A0A8S1MKQ1"/>
<evidence type="ECO:0000256" key="1">
    <source>
        <dbReference type="ARBA" id="ARBA00004123"/>
    </source>
</evidence>
<organism evidence="8 9">
    <name type="scientific">Paramecium primaurelia</name>
    <dbReference type="NCBI Taxonomy" id="5886"/>
    <lineage>
        <taxon>Eukaryota</taxon>
        <taxon>Sar</taxon>
        <taxon>Alveolata</taxon>
        <taxon>Ciliophora</taxon>
        <taxon>Intramacronucleata</taxon>
        <taxon>Oligohymenophorea</taxon>
        <taxon>Peniculida</taxon>
        <taxon>Parameciidae</taxon>
        <taxon>Paramecium</taxon>
    </lineage>
</organism>
<dbReference type="Proteomes" id="UP000688137">
    <property type="component" value="Unassembled WGS sequence"/>
</dbReference>
<evidence type="ECO:0000313" key="8">
    <source>
        <dbReference type="EMBL" id="CAD8080149.1"/>
    </source>
</evidence>
<comment type="caution">
    <text evidence="8">The sequence shown here is derived from an EMBL/GenBank/DDBJ whole genome shotgun (WGS) entry which is preliminary data.</text>
</comment>
<dbReference type="GO" id="GO:0005634">
    <property type="term" value="C:nucleus"/>
    <property type="evidence" value="ECO:0007669"/>
    <property type="project" value="UniProtKB-SubCell"/>
</dbReference>
<keyword evidence="9" id="KW-1185">Reference proteome</keyword>
<dbReference type="PROSITE" id="PS00518">
    <property type="entry name" value="ZF_RING_1"/>
    <property type="match status" value="1"/>
</dbReference>